<evidence type="ECO:0000256" key="6">
    <source>
        <dbReference type="ARBA" id="ARBA00022827"/>
    </source>
</evidence>
<dbReference type="SUPFAM" id="SSF54373">
    <property type="entry name" value="FAD-linked reductases, C-terminal domain"/>
    <property type="match status" value="1"/>
</dbReference>
<comment type="cofactor">
    <cofactor evidence="1 8">
        <name>FAD</name>
        <dbReference type="ChEBI" id="CHEBI:57692"/>
    </cofactor>
</comment>
<evidence type="ECO:0000256" key="4">
    <source>
        <dbReference type="ARBA" id="ARBA00019877"/>
    </source>
</evidence>
<keyword evidence="6 8" id="KW-0274">FAD</keyword>
<comment type="similarity">
    <text evidence="3 8">Belongs to the ETF-QO/FixC family.</text>
</comment>
<organism evidence="10 11">
    <name type="scientific">Ciceribacter ferrooxidans</name>
    <dbReference type="NCBI Taxonomy" id="2509717"/>
    <lineage>
        <taxon>Bacteria</taxon>
        <taxon>Pseudomonadati</taxon>
        <taxon>Pseudomonadota</taxon>
        <taxon>Alphaproteobacteria</taxon>
        <taxon>Hyphomicrobiales</taxon>
        <taxon>Rhizobiaceae</taxon>
        <taxon>Ciceribacter</taxon>
    </lineage>
</organism>
<name>A0A4Q2T9S9_9HYPH</name>
<evidence type="ECO:0000259" key="9">
    <source>
        <dbReference type="Pfam" id="PF26311"/>
    </source>
</evidence>
<dbReference type="AlphaFoldDB" id="A0A4Q2T9S9"/>
<dbReference type="InterPro" id="IPR036188">
    <property type="entry name" value="FAD/NAD-bd_sf"/>
</dbReference>
<dbReference type="PANTHER" id="PTHR43624:SF2">
    <property type="entry name" value="ELECTRON TRANSFER FLAVOPROTEIN-QUINONE OXIDOREDUCTASE YDIS-RELATED"/>
    <property type="match status" value="1"/>
</dbReference>
<dbReference type="GO" id="GO:0071949">
    <property type="term" value="F:FAD binding"/>
    <property type="evidence" value="ECO:0007669"/>
    <property type="project" value="UniProtKB-UniRule"/>
</dbReference>
<evidence type="ECO:0000256" key="8">
    <source>
        <dbReference type="RuleBase" id="RU366069"/>
    </source>
</evidence>
<dbReference type="InterPro" id="IPR059103">
    <property type="entry name" value="FixC-like_C"/>
</dbReference>
<evidence type="ECO:0000256" key="5">
    <source>
        <dbReference type="ARBA" id="ARBA00022630"/>
    </source>
</evidence>
<gene>
    <name evidence="10" type="ORF">EUU22_08635</name>
</gene>
<accession>A0A4Q2T9S9</accession>
<dbReference type="SUPFAM" id="SSF51905">
    <property type="entry name" value="FAD/NAD(P)-binding domain"/>
    <property type="match status" value="1"/>
</dbReference>
<proteinExistence type="inferred from homology"/>
<evidence type="ECO:0000256" key="7">
    <source>
        <dbReference type="ARBA" id="ARBA00023002"/>
    </source>
</evidence>
<keyword evidence="11" id="KW-1185">Reference proteome</keyword>
<evidence type="ECO:0000313" key="11">
    <source>
        <dbReference type="Proteomes" id="UP000291088"/>
    </source>
</evidence>
<dbReference type="PANTHER" id="PTHR43624">
    <property type="entry name" value="ELECTRON TRANSFER FLAVOPROTEIN-QUINONE OXIDOREDUCTASE YDIS-RELATED"/>
    <property type="match status" value="1"/>
</dbReference>
<protein>
    <recommendedName>
        <fullName evidence="4 8">Protein FixC</fullName>
    </recommendedName>
</protein>
<dbReference type="Proteomes" id="UP000291088">
    <property type="component" value="Unassembled WGS sequence"/>
</dbReference>
<dbReference type="Gene3D" id="3.50.50.60">
    <property type="entry name" value="FAD/NAD(P)-binding domain"/>
    <property type="match status" value="1"/>
</dbReference>
<evidence type="ECO:0000313" key="10">
    <source>
        <dbReference type="EMBL" id="RYC15677.1"/>
    </source>
</evidence>
<dbReference type="RefSeq" id="WP_112691650.1">
    <property type="nucleotide sequence ID" value="NZ_SDVB01000191.1"/>
</dbReference>
<evidence type="ECO:0000256" key="1">
    <source>
        <dbReference type="ARBA" id="ARBA00001974"/>
    </source>
</evidence>
<dbReference type="EMBL" id="SDVB01000191">
    <property type="protein sequence ID" value="RYC15677.1"/>
    <property type="molecule type" value="Genomic_DNA"/>
</dbReference>
<feature type="domain" description="FixC-like C-terminal" evidence="9">
    <location>
        <begin position="369"/>
        <end position="435"/>
    </location>
</feature>
<evidence type="ECO:0000256" key="2">
    <source>
        <dbReference type="ARBA" id="ARBA00003676"/>
    </source>
</evidence>
<dbReference type="Pfam" id="PF12831">
    <property type="entry name" value="FAD_oxidored"/>
    <property type="match status" value="1"/>
</dbReference>
<reference evidence="10 11" key="1">
    <citation type="submission" date="2019-01" db="EMBL/GenBank/DDBJ databases">
        <authorList>
            <person name="Deng T."/>
        </authorList>
    </citation>
    <scope>NUCLEOTIDE SEQUENCE [LARGE SCALE GENOMIC DNA]</scope>
    <source>
        <strain evidence="10 11">F8825</strain>
    </source>
</reference>
<comment type="function">
    <text evidence="8">Part of an electron transfer system.</text>
</comment>
<keyword evidence="5 8" id="KW-0285">Flavoprotein</keyword>
<dbReference type="Pfam" id="PF26311">
    <property type="entry name" value="ETF-QO_FixC_C"/>
    <property type="match status" value="1"/>
</dbReference>
<evidence type="ECO:0000256" key="3">
    <source>
        <dbReference type="ARBA" id="ARBA00006796"/>
    </source>
</evidence>
<comment type="caution">
    <text evidence="10">The sequence shown here is derived from an EMBL/GenBank/DDBJ whole genome shotgun (WGS) entry which is preliminary data.</text>
</comment>
<dbReference type="GO" id="GO:0016491">
    <property type="term" value="F:oxidoreductase activity"/>
    <property type="evidence" value="ECO:0007669"/>
    <property type="project" value="UniProtKB-UniRule"/>
</dbReference>
<dbReference type="OrthoDB" id="417034at2"/>
<dbReference type="InterPro" id="IPR039651">
    <property type="entry name" value="FixC-like"/>
</dbReference>
<keyword evidence="7 8" id="KW-0560">Oxidoreductase</keyword>
<sequence length="435" mass="48052">MIEEKFDAIVIGAGMSGNAAAYTLASRGLKVLQLERGEYAGSKNVQGAIMYASMLEKIIPDFREDAPLERHLVEQRFWMMDDSSHTGMHYRSNDFNEEKPNRYTIIRAQFDKWFSSKVKEAGATVLCETTVTELARDTSGKVIGVHTDRRGGAIFADVVVLAEGVNGLLGTRAGLRDMPKPETVALAVKEMHFLPEEVICQRFGLTGNEGCVIEAAGTFSQGMTGLAFLYTNKESISLGVGCLVSDYAKTMESPYALLEEFKNHPSVKPLLAGSEVKEYAAHLIPEGGYKAVPQLFGDGWVVVGDAAQLNNAVHREGSNLAMTSGRLAAEAIFQVKSRRDPMSAENLSLYRKMLEDSFVMKDLRKHKDMPALLHTNSQNFFMTYPQLISAAAQNFVRVDGTPKIDKEKATIAQFVKNRSRWGMVSDAVKLAFAWR</sequence>
<comment type="function">
    <text evidence="2">Could be required for the formation of a functional nitrogenase Fe protein. Probably accepts electrons from FixA/FixB and reduces a quinone.</text>
</comment>